<dbReference type="InterPro" id="IPR006311">
    <property type="entry name" value="TAT_signal"/>
</dbReference>
<protein>
    <recommendedName>
        <fullName evidence="4">Twin-arginine translocation signal domain-containing protein</fullName>
    </recommendedName>
</protein>
<name>A0A0G1DIJ6_9BACT</name>
<dbReference type="PROSITE" id="PS51318">
    <property type="entry name" value="TAT"/>
    <property type="match status" value="1"/>
</dbReference>
<dbReference type="AlphaFoldDB" id="A0A0G1DIJ6"/>
<feature type="compositionally biased region" description="Pro residues" evidence="1">
    <location>
        <begin position="412"/>
        <end position="424"/>
    </location>
</feature>
<evidence type="ECO:0000256" key="1">
    <source>
        <dbReference type="SAM" id="MobiDB-lite"/>
    </source>
</evidence>
<comment type="caution">
    <text evidence="2">The sequence shown here is derived from an EMBL/GenBank/DDBJ whole genome shotgun (WGS) entry which is preliminary data.</text>
</comment>
<organism evidence="2 3">
    <name type="scientific">Candidatus Gottesmanbacteria bacterium GW2011_GWA2_43_14</name>
    <dbReference type="NCBI Taxonomy" id="1618443"/>
    <lineage>
        <taxon>Bacteria</taxon>
        <taxon>Candidatus Gottesmaniibacteriota</taxon>
    </lineage>
</organism>
<dbReference type="STRING" id="1618443.UV73_C0008G0039"/>
<dbReference type="Proteomes" id="UP000034894">
    <property type="component" value="Unassembled WGS sequence"/>
</dbReference>
<gene>
    <name evidence="2" type="ORF">UV73_C0008G0039</name>
</gene>
<reference evidence="2 3" key="1">
    <citation type="journal article" date="2015" name="Nature">
        <title>rRNA introns, odd ribosomes, and small enigmatic genomes across a large radiation of phyla.</title>
        <authorList>
            <person name="Brown C.T."/>
            <person name="Hug L.A."/>
            <person name="Thomas B.C."/>
            <person name="Sharon I."/>
            <person name="Castelle C.J."/>
            <person name="Singh A."/>
            <person name="Wilkins M.J."/>
            <person name="Williams K.H."/>
            <person name="Banfield J.F."/>
        </authorList>
    </citation>
    <scope>NUCLEOTIDE SEQUENCE [LARGE SCALE GENOMIC DNA]</scope>
</reference>
<proteinExistence type="predicted"/>
<dbReference type="EMBL" id="LCFP01000008">
    <property type="protein sequence ID" value="KKS97519.1"/>
    <property type="molecule type" value="Genomic_DNA"/>
</dbReference>
<evidence type="ECO:0000313" key="3">
    <source>
        <dbReference type="Proteomes" id="UP000034894"/>
    </source>
</evidence>
<evidence type="ECO:0008006" key="4">
    <source>
        <dbReference type="Google" id="ProtNLM"/>
    </source>
</evidence>
<accession>A0A0G1DIJ6</accession>
<feature type="region of interest" description="Disordered" evidence="1">
    <location>
        <begin position="406"/>
        <end position="439"/>
    </location>
</feature>
<evidence type="ECO:0000313" key="2">
    <source>
        <dbReference type="EMBL" id="KKS97519.1"/>
    </source>
</evidence>
<sequence>MGGLLERLRPVLNNLGFIPGASPDDRLNLTRRDFLRLAGLTAAGLGAKKLSRLGIPEAQAAEEWPPETVKWKMDPEKGISQFTAWEENYPDDPFPGIMEFTTDPKGMFTERGLWSNIAADLTVPDWDGLKDILWPKNIRLNDFIFMIEDYPAGLVVAKEYIEAHLNDMVAVPPAGPYRDAFIELYADIAVRQLERIYPPPMADFEQAVEVPARVEMDFWLGNQWETAGGQSAEFGDNMAFLNVLSVFDTVGADTYYPIALINLAGSPGNFKLQCRSSGDARPDGIQTEDTMLELTLEGNSRPIGLDSKISLRCELWPGDDRGFFVYVKDEEYSPEFVLYAAGQYSGAAAPKIESIHSGLYHGWVNHDHKLKKGSIFLGGLTVSSNPDATLPTPIPTPTSTVTVTATVSPTESPSPTPSPTPMPPEKQYKISIPLGMNKP</sequence>